<proteinExistence type="predicted"/>
<keyword evidence="7" id="KW-1185">Reference proteome</keyword>
<name>A0ABW5PWP3_9BACI</name>
<protein>
    <submittedName>
        <fullName evidence="6">Right-handed parallel beta-helix repeat-containing protein</fullName>
    </submittedName>
</protein>
<dbReference type="InterPro" id="IPR012334">
    <property type="entry name" value="Pectin_lyas_fold"/>
</dbReference>
<dbReference type="SUPFAM" id="SSF51126">
    <property type="entry name" value="Pectin lyase-like"/>
    <property type="match status" value="1"/>
</dbReference>
<evidence type="ECO:0000256" key="2">
    <source>
        <dbReference type="ARBA" id="ARBA00022525"/>
    </source>
</evidence>
<evidence type="ECO:0000256" key="1">
    <source>
        <dbReference type="ARBA" id="ARBA00004613"/>
    </source>
</evidence>
<dbReference type="PANTHER" id="PTHR40088:SF2">
    <property type="entry name" value="SECRETED SUGAR HYDROLASE"/>
    <property type="match status" value="1"/>
</dbReference>
<dbReference type="InterPro" id="IPR006626">
    <property type="entry name" value="PbH1"/>
</dbReference>
<evidence type="ECO:0000256" key="3">
    <source>
        <dbReference type="ARBA" id="ARBA00022729"/>
    </source>
</evidence>
<dbReference type="Proteomes" id="UP001597451">
    <property type="component" value="Unassembled WGS sequence"/>
</dbReference>
<reference evidence="7" key="1">
    <citation type="journal article" date="2019" name="Int. J. Syst. Evol. Microbiol.">
        <title>The Global Catalogue of Microorganisms (GCM) 10K type strain sequencing project: providing services to taxonomists for standard genome sequencing and annotation.</title>
        <authorList>
            <consortium name="The Broad Institute Genomics Platform"/>
            <consortium name="The Broad Institute Genome Sequencing Center for Infectious Disease"/>
            <person name="Wu L."/>
            <person name="Ma J."/>
        </authorList>
    </citation>
    <scope>NUCLEOTIDE SEQUENCE [LARGE SCALE GENOMIC DNA]</scope>
    <source>
        <strain evidence="7">TISTR 1858</strain>
    </source>
</reference>
<dbReference type="InterPro" id="IPR052052">
    <property type="entry name" value="Polysaccharide_Lyase_9"/>
</dbReference>
<feature type="domain" description="Right handed beta helix" evidence="5">
    <location>
        <begin position="213"/>
        <end position="402"/>
    </location>
</feature>
<dbReference type="Pfam" id="PF07602">
    <property type="entry name" value="DUF1565"/>
    <property type="match status" value="1"/>
</dbReference>
<evidence type="ECO:0000313" key="7">
    <source>
        <dbReference type="Proteomes" id="UP001597451"/>
    </source>
</evidence>
<evidence type="ECO:0000313" key="6">
    <source>
        <dbReference type="EMBL" id="MFD2627540.1"/>
    </source>
</evidence>
<organism evidence="6 7">
    <name type="scientific">Oceanobacillus kapialis</name>
    <dbReference type="NCBI Taxonomy" id="481353"/>
    <lineage>
        <taxon>Bacteria</taxon>
        <taxon>Bacillati</taxon>
        <taxon>Bacillota</taxon>
        <taxon>Bacilli</taxon>
        <taxon>Bacillales</taxon>
        <taxon>Bacillaceae</taxon>
        <taxon>Oceanobacillus</taxon>
    </lineage>
</organism>
<gene>
    <name evidence="6" type="ORF">ACFSUN_01890</name>
</gene>
<evidence type="ECO:0000259" key="5">
    <source>
        <dbReference type="Pfam" id="PF13229"/>
    </source>
</evidence>
<dbReference type="EMBL" id="JBHUMX010000003">
    <property type="protein sequence ID" value="MFD2627540.1"/>
    <property type="molecule type" value="Genomic_DNA"/>
</dbReference>
<keyword evidence="3" id="KW-0732">Signal</keyword>
<dbReference type="Pfam" id="PF13229">
    <property type="entry name" value="Beta_helix"/>
    <property type="match status" value="1"/>
</dbReference>
<dbReference type="PANTHER" id="PTHR40088">
    <property type="entry name" value="PECTATE LYASE (EUROFUNG)"/>
    <property type="match status" value="1"/>
</dbReference>
<comment type="subcellular location">
    <subcellularLocation>
        <location evidence="1">Secreted</location>
    </subcellularLocation>
</comment>
<comment type="caution">
    <text evidence="6">The sequence shown here is derived from an EMBL/GenBank/DDBJ whole genome shotgun (WGS) entry which is preliminary data.</text>
</comment>
<sequence>MRNGLIILLLAVLIMIGVIFIINRNAEAATEIYVATDGNDEQSGTKASPYQTLNKAAEEATPGTTVYIREGVYKEQLVVQHSGTKANRIVFQPYMEEKVVLSGTGMEHKAGDTALLTINSQDYIEIRGLVLENLATDLADETVMGIHVTGSSSHIILENNHIRQVETHAEGGNAHGIAVYGTEPMTDINVIGNTVEELKLGASEALVLNGNIDGFNVERNTVRHNDNIGIDLIGYEGVSSEQDYVRNGTVRNNVIHDISSYGNPAYGDDYSAGGIYVDGGKNITIEENTIHHSDIGIEVTSEHAGQYADQIKVLRNTVYNNFYTGISIGGYDAKRGGTKNSIIAKNVLYRNDTKELGGGQLLIQHDVKDNTIEKNILTAGPSHLFVANYFTTNEGNTLSRNVFHKEEEEAAAWVWKVEEFTSFMDFKAASKSDTFSSYMDVTYKNPNKGNFELKEGSPVQEVIE</sequence>
<accession>A0ABW5PWP3</accession>
<evidence type="ECO:0000259" key="4">
    <source>
        <dbReference type="Pfam" id="PF07602"/>
    </source>
</evidence>
<dbReference type="Gene3D" id="2.160.20.10">
    <property type="entry name" value="Single-stranded right-handed beta-helix, Pectin lyase-like"/>
    <property type="match status" value="1"/>
</dbReference>
<dbReference type="InterPro" id="IPR011459">
    <property type="entry name" value="DUF1565"/>
</dbReference>
<dbReference type="InterPro" id="IPR039448">
    <property type="entry name" value="Beta_helix"/>
</dbReference>
<dbReference type="RefSeq" id="WP_379560185.1">
    <property type="nucleotide sequence ID" value="NZ_JBHUMX010000003.1"/>
</dbReference>
<dbReference type="InterPro" id="IPR011050">
    <property type="entry name" value="Pectin_lyase_fold/virulence"/>
</dbReference>
<feature type="domain" description="DUF1565" evidence="4">
    <location>
        <begin position="37"/>
        <end position="76"/>
    </location>
</feature>
<keyword evidence="2" id="KW-0964">Secreted</keyword>
<dbReference type="SMART" id="SM00710">
    <property type="entry name" value="PbH1"/>
    <property type="match status" value="5"/>
</dbReference>